<feature type="domain" description="HTH tetR-type" evidence="3">
    <location>
        <begin position="20"/>
        <end position="80"/>
    </location>
</feature>
<dbReference type="InterPro" id="IPR023772">
    <property type="entry name" value="DNA-bd_HTH_TetR-type_CS"/>
</dbReference>
<evidence type="ECO:0000256" key="1">
    <source>
        <dbReference type="ARBA" id="ARBA00023125"/>
    </source>
</evidence>
<dbReference type="PANTHER" id="PTHR30055:SF200">
    <property type="entry name" value="HTH-TYPE TRANSCRIPTIONAL REPRESSOR BDCR"/>
    <property type="match status" value="1"/>
</dbReference>
<reference evidence="4 5" key="1">
    <citation type="submission" date="2017-05" db="EMBL/GenBank/DDBJ databases">
        <title>Isolation of Rhodococcus sp. S2-17 biodegrading of BP-3.</title>
        <authorList>
            <person name="Lee Y."/>
            <person name="Kim K.H."/>
            <person name="Chun B.H."/>
            <person name="Jung H.S."/>
            <person name="Jeon C.O."/>
        </authorList>
    </citation>
    <scope>NUCLEOTIDE SEQUENCE [LARGE SCALE GENOMIC DNA]</scope>
    <source>
        <strain evidence="4 5">S2-17</strain>
    </source>
</reference>
<dbReference type="PROSITE" id="PS50977">
    <property type="entry name" value="HTH_TETR_2"/>
    <property type="match status" value="1"/>
</dbReference>
<protein>
    <submittedName>
        <fullName evidence="4">TetR family transcriptional regulator</fullName>
    </submittedName>
</protein>
<dbReference type="PANTHER" id="PTHR30055">
    <property type="entry name" value="HTH-TYPE TRANSCRIPTIONAL REGULATOR RUTR"/>
    <property type="match status" value="1"/>
</dbReference>
<name>A0A2S2BTM6_9NOCA</name>
<dbReference type="GO" id="GO:0000976">
    <property type="term" value="F:transcription cis-regulatory region binding"/>
    <property type="evidence" value="ECO:0007669"/>
    <property type="project" value="TreeGrafter"/>
</dbReference>
<dbReference type="InterPro" id="IPR009057">
    <property type="entry name" value="Homeodomain-like_sf"/>
</dbReference>
<dbReference type="OrthoDB" id="1669699at2"/>
<dbReference type="InterPro" id="IPR041490">
    <property type="entry name" value="KstR2_TetR_C"/>
</dbReference>
<gene>
    <name evidence="4" type="ORF">CBI38_10450</name>
</gene>
<dbReference type="Proteomes" id="UP000245711">
    <property type="component" value="Chromosome"/>
</dbReference>
<dbReference type="RefSeq" id="WP_109328656.1">
    <property type="nucleotide sequence ID" value="NZ_CP021354.1"/>
</dbReference>
<dbReference type="Gene3D" id="1.10.357.10">
    <property type="entry name" value="Tetracycline Repressor, domain 2"/>
    <property type="match status" value="1"/>
</dbReference>
<dbReference type="EMBL" id="CP021354">
    <property type="protein sequence ID" value="AWK71939.1"/>
    <property type="molecule type" value="Genomic_DNA"/>
</dbReference>
<evidence type="ECO:0000313" key="4">
    <source>
        <dbReference type="EMBL" id="AWK71939.1"/>
    </source>
</evidence>
<dbReference type="Pfam" id="PF17932">
    <property type="entry name" value="TetR_C_24"/>
    <property type="match status" value="1"/>
</dbReference>
<dbReference type="PROSITE" id="PS01081">
    <property type="entry name" value="HTH_TETR_1"/>
    <property type="match status" value="1"/>
</dbReference>
<dbReference type="Pfam" id="PF00440">
    <property type="entry name" value="TetR_N"/>
    <property type="match status" value="1"/>
</dbReference>
<sequence length="209" mass="23227">MTDLQNETPAPGGQPIHDLSSSEERLLAAATMLFSDKGFEATTTRDISAVAGLSPAAMYVHFPSKEELLFRLVSRAHERALTQALDAVAPFTDPVDRVRALVRDFSMLHATNFRKARIAQYESRHLSAEHREVVAQTRLQIRVAAMREVCRGIDEGVFLIPDPRVAVLAIMSLAIDICRWYDPDGEFAPEELGDINADLVLRILRAPGY</sequence>
<accession>A0A2S2BTM6</accession>
<feature type="DNA-binding region" description="H-T-H motif" evidence="2">
    <location>
        <begin position="43"/>
        <end position="62"/>
    </location>
</feature>
<dbReference type="KEGG" id="roz:CBI38_10450"/>
<dbReference type="InterPro" id="IPR036271">
    <property type="entry name" value="Tet_transcr_reg_TetR-rel_C_sf"/>
</dbReference>
<proteinExistence type="predicted"/>
<organism evidence="4 5">
    <name type="scientific">Rhodococcus oxybenzonivorans</name>
    <dbReference type="NCBI Taxonomy" id="1990687"/>
    <lineage>
        <taxon>Bacteria</taxon>
        <taxon>Bacillati</taxon>
        <taxon>Actinomycetota</taxon>
        <taxon>Actinomycetes</taxon>
        <taxon>Mycobacteriales</taxon>
        <taxon>Nocardiaceae</taxon>
        <taxon>Rhodococcus</taxon>
    </lineage>
</organism>
<dbReference type="GO" id="GO:0003700">
    <property type="term" value="F:DNA-binding transcription factor activity"/>
    <property type="evidence" value="ECO:0007669"/>
    <property type="project" value="TreeGrafter"/>
</dbReference>
<evidence type="ECO:0000256" key="2">
    <source>
        <dbReference type="PROSITE-ProRule" id="PRU00335"/>
    </source>
</evidence>
<dbReference type="InterPro" id="IPR050109">
    <property type="entry name" value="HTH-type_TetR-like_transc_reg"/>
</dbReference>
<keyword evidence="1 2" id="KW-0238">DNA-binding</keyword>
<evidence type="ECO:0000259" key="3">
    <source>
        <dbReference type="PROSITE" id="PS50977"/>
    </source>
</evidence>
<dbReference type="SUPFAM" id="SSF46689">
    <property type="entry name" value="Homeodomain-like"/>
    <property type="match status" value="1"/>
</dbReference>
<dbReference type="SUPFAM" id="SSF48498">
    <property type="entry name" value="Tetracyclin repressor-like, C-terminal domain"/>
    <property type="match status" value="1"/>
</dbReference>
<keyword evidence="5" id="KW-1185">Reference proteome</keyword>
<dbReference type="InterPro" id="IPR001647">
    <property type="entry name" value="HTH_TetR"/>
</dbReference>
<dbReference type="PRINTS" id="PR00455">
    <property type="entry name" value="HTHTETR"/>
</dbReference>
<dbReference type="AlphaFoldDB" id="A0A2S2BTM6"/>
<evidence type="ECO:0000313" key="5">
    <source>
        <dbReference type="Proteomes" id="UP000245711"/>
    </source>
</evidence>